<evidence type="ECO:0000313" key="1">
    <source>
        <dbReference type="EMBL" id="SFQ19535.1"/>
    </source>
</evidence>
<proteinExistence type="predicted"/>
<dbReference type="AlphaFoldDB" id="A0A1I5WIK9"/>
<name>A0A1I5WIK9_9RHOB</name>
<dbReference type="Proteomes" id="UP000243106">
    <property type="component" value="Unassembled WGS sequence"/>
</dbReference>
<dbReference type="EMBL" id="FOXV01000002">
    <property type="protein sequence ID" value="SFQ19535.1"/>
    <property type="molecule type" value="Genomic_DNA"/>
</dbReference>
<gene>
    <name evidence="1" type="ORF">SAMN05421853_102377</name>
</gene>
<evidence type="ECO:0000313" key="2">
    <source>
        <dbReference type="Proteomes" id="UP000243106"/>
    </source>
</evidence>
<accession>A0A1I5WIK9</accession>
<reference evidence="2" key="1">
    <citation type="submission" date="2016-10" db="EMBL/GenBank/DDBJ databases">
        <authorList>
            <person name="Varghese N."/>
            <person name="Submissions S."/>
        </authorList>
    </citation>
    <scope>NUCLEOTIDE SEQUENCE [LARGE SCALE GENOMIC DNA]</scope>
    <source>
        <strain evidence="2">JCM 10271</strain>
    </source>
</reference>
<protein>
    <submittedName>
        <fullName evidence="1">Uncharacterized protein</fullName>
    </submittedName>
</protein>
<organism evidence="1 2">
    <name type="scientific">Roseivivax halotolerans</name>
    <dbReference type="NCBI Taxonomy" id="93684"/>
    <lineage>
        <taxon>Bacteria</taxon>
        <taxon>Pseudomonadati</taxon>
        <taxon>Pseudomonadota</taxon>
        <taxon>Alphaproteobacteria</taxon>
        <taxon>Rhodobacterales</taxon>
        <taxon>Roseobacteraceae</taxon>
        <taxon>Roseivivax</taxon>
    </lineage>
</organism>
<keyword evidence="2" id="KW-1185">Reference proteome</keyword>
<sequence length="126" mass="13511">MACITNTRVPRAGERGIKAARGRRVPSACPPGRAGALGQCGLAFDLCEGVVEIKRLRSIVGAPPRGQALGARRGLTLATRLAPQLSIFSAEMNASCGISTFPNWRIFFLPAFCFSRSFFFRLASPP</sequence>